<sequence length="468" mass="53514">MNPRANKLYRTYIAIIEFAILTAVYFLCIYLRTGSIALFQSSVFLLGYFLLVVLRVVLIKILDPYKDMSHRGHYREFRNVLKISTFEVALLIVSLYMLGKGKEFSRTVFIVFYLLEIVFDWIVRYWYKEYFNTKHKGNGTSQKLLVITTSDKIGAILKSMNENDDWFYDVFGCAILDKEMTGQTIAGVPVVAGHSTVRQYVIQNVVDAVFLDGNMKNDDFQKLINLVSDIGSMLYINLANFGMELTNERIIRIGGFTTLASSRREISPIQNIAKRAMDIAGGLVGSIFTVLLTIILGLIIKIDSPGPIFFKQERVGRNGRRFKMFKYRSMYIDAEARKAELMKQNKMSGLMFKMDNDPRITKVGKFIRKTSLDEFPQFFNVLLGDMSLVGTRPPTVGEFQQYESHHKKRLSMKPGLTGLWQVSGRSDITDFEEVVELDSQYIDSWDIGMDLKILVKTVGVLFGDRHAS</sequence>
<keyword evidence="3 9" id="KW-0808">Transferase</keyword>
<feature type="transmembrane region" description="Helical" evidence="7">
    <location>
        <begin position="79"/>
        <end position="98"/>
    </location>
</feature>
<comment type="caution">
    <text evidence="9">The sequence shown here is derived from an EMBL/GenBank/DDBJ whole genome shotgun (WGS) entry which is preliminary data.</text>
</comment>
<evidence type="ECO:0000313" key="10">
    <source>
        <dbReference type="Proteomes" id="UP000306509"/>
    </source>
</evidence>
<feature type="transmembrane region" description="Helical" evidence="7">
    <location>
        <begin position="38"/>
        <end position="58"/>
    </location>
</feature>
<dbReference type="RefSeq" id="WP_138002302.1">
    <property type="nucleotide sequence ID" value="NZ_QGQD01000040.1"/>
</dbReference>
<dbReference type="STRING" id="180332.GCA_000797495_03658"/>
<dbReference type="EC" id="2.7.8.31" evidence="9"/>
<dbReference type="AlphaFoldDB" id="A0A4U8Q8W8"/>
<protein>
    <submittedName>
        <fullName evidence="9">UDP-glucose:undecaprenyl-phosphate glucose-1-phosphate transferase</fullName>
        <ecNumber evidence="9">2.7.8.31</ecNumber>
    </submittedName>
</protein>
<dbReference type="PANTHER" id="PTHR30576:SF10">
    <property type="entry name" value="SLL5057 PROTEIN"/>
    <property type="match status" value="1"/>
</dbReference>
<feature type="domain" description="Bacterial sugar transferase" evidence="8">
    <location>
        <begin position="274"/>
        <end position="462"/>
    </location>
</feature>
<evidence type="ECO:0000313" key="9">
    <source>
        <dbReference type="EMBL" id="TLD01361.1"/>
    </source>
</evidence>
<feature type="transmembrane region" description="Helical" evidence="7">
    <location>
        <begin position="12"/>
        <end position="32"/>
    </location>
</feature>
<comment type="similarity">
    <text evidence="2">Belongs to the bacterial sugar transferase family.</text>
</comment>
<evidence type="ECO:0000256" key="6">
    <source>
        <dbReference type="ARBA" id="ARBA00023136"/>
    </source>
</evidence>
<reference evidence="9 10" key="1">
    <citation type="journal article" date="2019" name="Anaerobe">
        <title>Detection of Robinsoniella peoriensis in multiple bone samples of a trauma patient.</title>
        <authorList>
            <person name="Schrottner P."/>
            <person name="Hartwich K."/>
            <person name="Bunk B."/>
            <person name="Schober I."/>
            <person name="Helbig S."/>
            <person name="Rudolph W.W."/>
            <person name="Gunzer F."/>
        </authorList>
    </citation>
    <scope>NUCLEOTIDE SEQUENCE [LARGE SCALE GENOMIC DNA]</scope>
    <source>
        <strain evidence="9 10">DSM 106044</strain>
    </source>
</reference>
<evidence type="ECO:0000256" key="1">
    <source>
        <dbReference type="ARBA" id="ARBA00004141"/>
    </source>
</evidence>
<accession>A0A4U8Q8W8</accession>
<dbReference type="EMBL" id="QGQD01000040">
    <property type="protein sequence ID" value="TLD01361.1"/>
    <property type="molecule type" value="Genomic_DNA"/>
</dbReference>
<dbReference type="InterPro" id="IPR017475">
    <property type="entry name" value="EPS_sugar_tfrase"/>
</dbReference>
<name>A0A4U8Q8W8_9FIRM</name>
<dbReference type="NCBIfam" id="TIGR03025">
    <property type="entry name" value="EPS_sugtrans"/>
    <property type="match status" value="1"/>
</dbReference>
<organism evidence="9 10">
    <name type="scientific">Robinsoniella peoriensis</name>
    <dbReference type="NCBI Taxonomy" id="180332"/>
    <lineage>
        <taxon>Bacteria</taxon>
        <taxon>Bacillati</taxon>
        <taxon>Bacillota</taxon>
        <taxon>Clostridia</taxon>
        <taxon>Lachnospirales</taxon>
        <taxon>Lachnospiraceae</taxon>
        <taxon>Robinsoniella</taxon>
    </lineage>
</organism>
<keyword evidence="10" id="KW-1185">Reference proteome</keyword>
<feature type="transmembrane region" description="Helical" evidence="7">
    <location>
        <begin position="279"/>
        <end position="300"/>
    </location>
</feature>
<keyword evidence="5 7" id="KW-1133">Transmembrane helix</keyword>
<gene>
    <name evidence="9" type="primary">wcaJ_1</name>
    <name evidence="9" type="ORF">DSM106044_01743</name>
</gene>
<feature type="transmembrane region" description="Helical" evidence="7">
    <location>
        <begin position="104"/>
        <end position="127"/>
    </location>
</feature>
<evidence type="ECO:0000256" key="3">
    <source>
        <dbReference type="ARBA" id="ARBA00022679"/>
    </source>
</evidence>
<evidence type="ECO:0000256" key="2">
    <source>
        <dbReference type="ARBA" id="ARBA00006464"/>
    </source>
</evidence>
<keyword evidence="6 7" id="KW-0472">Membrane</keyword>
<evidence type="ECO:0000256" key="5">
    <source>
        <dbReference type="ARBA" id="ARBA00022989"/>
    </source>
</evidence>
<dbReference type="Pfam" id="PF02397">
    <property type="entry name" value="Bac_transf"/>
    <property type="match status" value="1"/>
</dbReference>
<dbReference type="Pfam" id="PF13727">
    <property type="entry name" value="CoA_binding_3"/>
    <property type="match status" value="1"/>
</dbReference>
<evidence type="ECO:0000256" key="4">
    <source>
        <dbReference type="ARBA" id="ARBA00022692"/>
    </source>
</evidence>
<evidence type="ECO:0000256" key="7">
    <source>
        <dbReference type="SAM" id="Phobius"/>
    </source>
</evidence>
<dbReference type="InterPro" id="IPR003362">
    <property type="entry name" value="Bact_transf"/>
</dbReference>
<proteinExistence type="inferred from homology"/>
<evidence type="ECO:0000259" key="8">
    <source>
        <dbReference type="Pfam" id="PF02397"/>
    </source>
</evidence>
<comment type="subcellular location">
    <subcellularLocation>
        <location evidence="1">Membrane</location>
        <topology evidence="1">Multi-pass membrane protein</topology>
    </subcellularLocation>
</comment>
<dbReference type="PANTHER" id="PTHR30576">
    <property type="entry name" value="COLANIC BIOSYNTHESIS UDP-GLUCOSE LIPID CARRIER TRANSFERASE"/>
    <property type="match status" value="1"/>
</dbReference>
<keyword evidence="4 7" id="KW-0812">Transmembrane</keyword>
<dbReference type="GO" id="GO:0016020">
    <property type="term" value="C:membrane"/>
    <property type="evidence" value="ECO:0007669"/>
    <property type="project" value="UniProtKB-SubCell"/>
</dbReference>
<dbReference type="GO" id="GO:0089702">
    <property type="term" value="F:undecaprenyl-phosphate glucose phosphotransferase activity"/>
    <property type="evidence" value="ECO:0007669"/>
    <property type="project" value="UniProtKB-EC"/>
</dbReference>
<dbReference type="Proteomes" id="UP000306509">
    <property type="component" value="Unassembled WGS sequence"/>
</dbReference>